<reference evidence="1 2" key="1">
    <citation type="submission" date="2020-09" db="EMBL/GenBank/DDBJ databases">
        <title>De no assembly of potato wild relative species, Solanum commersonii.</title>
        <authorList>
            <person name="Cho K."/>
        </authorList>
    </citation>
    <scope>NUCLEOTIDE SEQUENCE [LARGE SCALE GENOMIC DNA]</scope>
    <source>
        <strain evidence="1">LZ3.2</strain>
        <tissue evidence="1">Leaf</tissue>
    </source>
</reference>
<name>A0A9J5XXM3_SOLCO</name>
<proteinExistence type="predicted"/>
<keyword evidence="2" id="KW-1185">Reference proteome</keyword>
<accession>A0A9J5XXM3</accession>
<dbReference type="AlphaFoldDB" id="A0A9J5XXM3"/>
<evidence type="ECO:0000313" key="1">
    <source>
        <dbReference type="EMBL" id="KAG5591968.1"/>
    </source>
</evidence>
<dbReference type="EMBL" id="JACXVP010000008">
    <property type="protein sequence ID" value="KAG5591968.1"/>
    <property type="molecule type" value="Genomic_DNA"/>
</dbReference>
<protein>
    <submittedName>
        <fullName evidence="1">Uncharacterized protein</fullName>
    </submittedName>
</protein>
<dbReference type="Proteomes" id="UP000824120">
    <property type="component" value="Chromosome 8"/>
</dbReference>
<gene>
    <name evidence="1" type="ORF">H5410_042482</name>
</gene>
<sequence>MSCQSNGESEKVSSPRDWSILVYPQASASDRVVWCTHKLNSGAEHGTHSLNQQMATAGLARTLRYFLFYI</sequence>
<organism evidence="1 2">
    <name type="scientific">Solanum commersonii</name>
    <name type="common">Commerson's wild potato</name>
    <name type="synonym">Commerson's nightshade</name>
    <dbReference type="NCBI Taxonomy" id="4109"/>
    <lineage>
        <taxon>Eukaryota</taxon>
        <taxon>Viridiplantae</taxon>
        <taxon>Streptophyta</taxon>
        <taxon>Embryophyta</taxon>
        <taxon>Tracheophyta</taxon>
        <taxon>Spermatophyta</taxon>
        <taxon>Magnoliopsida</taxon>
        <taxon>eudicotyledons</taxon>
        <taxon>Gunneridae</taxon>
        <taxon>Pentapetalae</taxon>
        <taxon>asterids</taxon>
        <taxon>lamiids</taxon>
        <taxon>Solanales</taxon>
        <taxon>Solanaceae</taxon>
        <taxon>Solanoideae</taxon>
        <taxon>Solaneae</taxon>
        <taxon>Solanum</taxon>
    </lineage>
</organism>
<evidence type="ECO:0000313" key="2">
    <source>
        <dbReference type="Proteomes" id="UP000824120"/>
    </source>
</evidence>
<comment type="caution">
    <text evidence="1">The sequence shown here is derived from an EMBL/GenBank/DDBJ whole genome shotgun (WGS) entry which is preliminary data.</text>
</comment>